<dbReference type="InterPro" id="IPR032816">
    <property type="entry name" value="VTT_dom"/>
</dbReference>
<keyword evidence="2 6" id="KW-1003">Cell membrane</keyword>
<dbReference type="CDD" id="cd00158">
    <property type="entry name" value="RHOD"/>
    <property type="match status" value="1"/>
</dbReference>
<organism evidence="8 9">
    <name type="scientific">Candidatus Brocadia sinica JPN1</name>
    <dbReference type="NCBI Taxonomy" id="1197129"/>
    <lineage>
        <taxon>Bacteria</taxon>
        <taxon>Pseudomonadati</taxon>
        <taxon>Planctomycetota</taxon>
        <taxon>Candidatus Brocadiia</taxon>
        <taxon>Candidatus Brocadiales</taxon>
        <taxon>Candidatus Brocadiaceae</taxon>
        <taxon>Candidatus Brocadia</taxon>
    </lineage>
</organism>
<dbReference type="Pfam" id="PF09335">
    <property type="entry name" value="VTT_dom"/>
    <property type="match status" value="1"/>
</dbReference>
<dbReference type="Proteomes" id="UP000032309">
    <property type="component" value="Unassembled WGS sequence"/>
</dbReference>
<evidence type="ECO:0000313" key="9">
    <source>
        <dbReference type="Proteomes" id="UP000032309"/>
    </source>
</evidence>
<feature type="transmembrane region" description="Helical" evidence="6">
    <location>
        <begin position="37"/>
        <end position="61"/>
    </location>
</feature>
<feature type="transmembrane region" description="Helical" evidence="6">
    <location>
        <begin position="154"/>
        <end position="177"/>
    </location>
</feature>
<dbReference type="InterPro" id="IPR001763">
    <property type="entry name" value="Rhodanese-like_dom"/>
</dbReference>
<feature type="transmembrane region" description="Helical" evidence="6">
    <location>
        <begin position="6"/>
        <end position="25"/>
    </location>
</feature>
<dbReference type="InterPro" id="IPR036873">
    <property type="entry name" value="Rhodanese-like_dom_sf"/>
</dbReference>
<dbReference type="InterPro" id="IPR015414">
    <property type="entry name" value="TMEM64"/>
</dbReference>
<reference evidence="9" key="1">
    <citation type="journal article" date="2015" name="Genome Announc.">
        <title>Draft Genome Sequence of an Anaerobic Ammonium-Oxidizing Bacterium, "Candidatus Brocadia sinica".</title>
        <authorList>
            <person name="Oshiki M."/>
            <person name="Shinyako-Hata K."/>
            <person name="Satoh H."/>
            <person name="Okabe S."/>
        </authorList>
    </citation>
    <scope>NUCLEOTIDE SEQUENCE [LARGE SCALE GENOMIC DNA]</scope>
    <source>
        <strain evidence="9">JPN1</strain>
    </source>
</reference>
<dbReference type="PANTHER" id="PTHR12677:SF59">
    <property type="entry name" value="GOLGI APPARATUS MEMBRANE PROTEIN TVP38-RELATED"/>
    <property type="match status" value="1"/>
</dbReference>
<gene>
    <name evidence="8" type="ORF">BROSI_A0487</name>
</gene>
<evidence type="ECO:0000256" key="5">
    <source>
        <dbReference type="ARBA" id="ARBA00023136"/>
    </source>
</evidence>
<keyword evidence="3 6" id="KW-0812">Transmembrane</keyword>
<comment type="subcellular location">
    <subcellularLocation>
        <location evidence="1 6">Cell membrane</location>
        <topology evidence="1 6">Multi-pass membrane protein</topology>
    </subcellularLocation>
</comment>
<feature type="transmembrane region" description="Helical" evidence="6">
    <location>
        <begin position="81"/>
        <end position="102"/>
    </location>
</feature>
<keyword evidence="5 6" id="KW-0472">Membrane</keyword>
<comment type="similarity">
    <text evidence="6">Belongs to the TVP38/TMEM64 family.</text>
</comment>
<comment type="caution">
    <text evidence="8">The sequence shown here is derived from an EMBL/GenBank/DDBJ whole genome shotgun (WGS) entry which is preliminary data.</text>
</comment>
<dbReference type="SUPFAM" id="SSF52821">
    <property type="entry name" value="Rhodanese/Cell cycle control phosphatase"/>
    <property type="match status" value="1"/>
</dbReference>
<evidence type="ECO:0000256" key="1">
    <source>
        <dbReference type="ARBA" id="ARBA00004651"/>
    </source>
</evidence>
<feature type="domain" description="Rhodanese" evidence="7">
    <location>
        <begin position="232"/>
        <end position="324"/>
    </location>
</feature>
<protein>
    <recommendedName>
        <fullName evidence="6">TVP38/TMEM64 family membrane protein</fullName>
    </recommendedName>
</protein>
<evidence type="ECO:0000256" key="3">
    <source>
        <dbReference type="ARBA" id="ARBA00022692"/>
    </source>
</evidence>
<keyword evidence="4 6" id="KW-1133">Transmembrane helix</keyword>
<keyword evidence="9" id="KW-1185">Reference proteome</keyword>
<dbReference type="PROSITE" id="PS50206">
    <property type="entry name" value="RHODANESE_3"/>
    <property type="match status" value="1"/>
</dbReference>
<evidence type="ECO:0000256" key="4">
    <source>
        <dbReference type="ARBA" id="ARBA00022989"/>
    </source>
</evidence>
<sequence>MKVTNIIRIIVFVFLIAGIATAVTYRKQFDVTALESWLAGTGIMAPLLFIGIYAISTVLLMPGSVLTIAGGVLFGPVWGTFYNLTGATIGATMAFLIARYLASDLVSRKTGGWLRQLVEGVEAEGWRFVAFVRLVPLFPFNLLNYALGLTRIRLFHYVVTSYVCMLPGAIAYTYLGYAGRNAVAGGEGIIQKSLLGLGLFALVAFIPRLIKCLRKEPARMLNATELKQLLDKGEDVFLLDVRSAEEYAGDLGHIAGSINISIEDLSRRMDELKSYKKQFMVVVCRTDHRSTRAAELLTKAGFTDVFVLRGGMEQWNHVGLPMER</sequence>
<evidence type="ECO:0000259" key="7">
    <source>
        <dbReference type="PROSITE" id="PS50206"/>
    </source>
</evidence>
<proteinExistence type="inferred from homology"/>
<accession>A0ABQ0JTD3</accession>
<evidence type="ECO:0000256" key="2">
    <source>
        <dbReference type="ARBA" id="ARBA00022475"/>
    </source>
</evidence>
<dbReference type="RefSeq" id="WP_052562032.1">
    <property type="nucleotide sequence ID" value="NZ_BAFN01000001.1"/>
</dbReference>
<feature type="transmembrane region" description="Helical" evidence="6">
    <location>
        <begin position="189"/>
        <end position="210"/>
    </location>
</feature>
<evidence type="ECO:0000256" key="6">
    <source>
        <dbReference type="RuleBase" id="RU366058"/>
    </source>
</evidence>
<dbReference type="SMART" id="SM00450">
    <property type="entry name" value="RHOD"/>
    <property type="match status" value="1"/>
</dbReference>
<dbReference type="Gene3D" id="3.40.250.10">
    <property type="entry name" value="Rhodanese-like domain"/>
    <property type="match status" value="1"/>
</dbReference>
<evidence type="ECO:0000313" key="8">
    <source>
        <dbReference type="EMBL" id="GAN31983.1"/>
    </source>
</evidence>
<dbReference type="Pfam" id="PF00581">
    <property type="entry name" value="Rhodanese"/>
    <property type="match status" value="1"/>
</dbReference>
<name>A0ABQ0JTD3_9BACT</name>
<dbReference type="EMBL" id="BAFN01000001">
    <property type="protein sequence ID" value="GAN31983.1"/>
    <property type="molecule type" value="Genomic_DNA"/>
</dbReference>
<dbReference type="PANTHER" id="PTHR12677">
    <property type="entry name" value="GOLGI APPARATUS MEMBRANE PROTEIN TVP38-RELATED"/>
    <property type="match status" value="1"/>
</dbReference>